<dbReference type="Pfam" id="PF00990">
    <property type="entry name" value="GGDEF"/>
    <property type="match status" value="1"/>
</dbReference>
<dbReference type="PANTHER" id="PTHR45138:SF9">
    <property type="entry name" value="DIGUANYLATE CYCLASE DGCM-RELATED"/>
    <property type="match status" value="1"/>
</dbReference>
<dbReference type="InterPro" id="IPR043128">
    <property type="entry name" value="Rev_trsase/Diguanyl_cyclase"/>
</dbReference>
<dbReference type="FunFam" id="3.30.70.270:FF:000001">
    <property type="entry name" value="Diguanylate cyclase domain protein"/>
    <property type="match status" value="1"/>
</dbReference>
<evidence type="ECO:0000313" key="3">
    <source>
        <dbReference type="EMBL" id="VAW02639.1"/>
    </source>
</evidence>
<dbReference type="GO" id="GO:0052621">
    <property type="term" value="F:diguanylate cyclase activity"/>
    <property type="evidence" value="ECO:0007669"/>
    <property type="project" value="TreeGrafter"/>
</dbReference>
<feature type="transmembrane region" description="Helical" evidence="1">
    <location>
        <begin position="39"/>
        <end position="61"/>
    </location>
</feature>
<sequence length="248" mass="27834">MQLNLRNNNDVRLFTITISVIALISNAILQYVFLPADLYRQVIFSGSVVSLMIAMPIAYFVGQRMRDIYQLTERLEYAVNNDKLTGACTRISFYQRLEQFEGLPIALIFADIDHFKGINDKYGHKAGDEALKAFTRTLMDNCRKDDIVARFGGEEFVILLNRSNIADAVVVAHRICAKVRGQLINIKGDEIQITASFGVAEVTSIDQIDKALHWADLATFRAKREGRDQVCAYDPVRDPDIAVIGAAE</sequence>
<organism evidence="3">
    <name type="scientific">hydrothermal vent metagenome</name>
    <dbReference type="NCBI Taxonomy" id="652676"/>
    <lineage>
        <taxon>unclassified sequences</taxon>
        <taxon>metagenomes</taxon>
        <taxon>ecological metagenomes</taxon>
    </lineage>
</organism>
<dbReference type="Gene3D" id="3.30.70.270">
    <property type="match status" value="1"/>
</dbReference>
<dbReference type="GO" id="GO:0005886">
    <property type="term" value="C:plasma membrane"/>
    <property type="evidence" value="ECO:0007669"/>
    <property type="project" value="TreeGrafter"/>
</dbReference>
<dbReference type="GO" id="GO:1902201">
    <property type="term" value="P:negative regulation of bacterial-type flagellum-dependent cell motility"/>
    <property type="evidence" value="ECO:0007669"/>
    <property type="project" value="TreeGrafter"/>
</dbReference>
<reference evidence="3" key="1">
    <citation type="submission" date="2018-06" db="EMBL/GenBank/DDBJ databases">
        <authorList>
            <person name="Zhirakovskaya E."/>
        </authorList>
    </citation>
    <scope>NUCLEOTIDE SEQUENCE</scope>
</reference>
<dbReference type="InterPro" id="IPR000160">
    <property type="entry name" value="GGDEF_dom"/>
</dbReference>
<dbReference type="InterPro" id="IPR050469">
    <property type="entry name" value="Diguanylate_Cyclase"/>
</dbReference>
<dbReference type="InterPro" id="IPR029787">
    <property type="entry name" value="Nucleotide_cyclase"/>
</dbReference>
<dbReference type="NCBIfam" id="TIGR00254">
    <property type="entry name" value="GGDEF"/>
    <property type="match status" value="1"/>
</dbReference>
<keyword evidence="1" id="KW-1133">Transmembrane helix</keyword>
<dbReference type="SUPFAM" id="SSF55073">
    <property type="entry name" value="Nucleotide cyclase"/>
    <property type="match status" value="1"/>
</dbReference>
<dbReference type="EMBL" id="UOEG01000245">
    <property type="protein sequence ID" value="VAW02639.1"/>
    <property type="molecule type" value="Genomic_DNA"/>
</dbReference>
<name>A0A3B0SPZ0_9ZZZZ</name>
<feature type="domain" description="GGDEF" evidence="2">
    <location>
        <begin position="103"/>
        <end position="235"/>
    </location>
</feature>
<keyword evidence="1" id="KW-0812">Transmembrane</keyword>
<evidence type="ECO:0000259" key="2">
    <source>
        <dbReference type="PROSITE" id="PS50887"/>
    </source>
</evidence>
<keyword evidence="1" id="KW-0472">Membrane</keyword>
<feature type="transmembrane region" description="Helical" evidence="1">
    <location>
        <begin position="12"/>
        <end position="33"/>
    </location>
</feature>
<dbReference type="SMART" id="SM00267">
    <property type="entry name" value="GGDEF"/>
    <property type="match status" value="1"/>
</dbReference>
<dbReference type="PROSITE" id="PS50887">
    <property type="entry name" value="GGDEF"/>
    <property type="match status" value="1"/>
</dbReference>
<protein>
    <submittedName>
        <fullName evidence="3">Diguanylate cyclase (GGDEF domain)</fullName>
    </submittedName>
</protein>
<gene>
    <name evidence="3" type="ORF">MNBD_ALPHA07-290</name>
</gene>
<dbReference type="AlphaFoldDB" id="A0A3B0SPZ0"/>
<evidence type="ECO:0000256" key="1">
    <source>
        <dbReference type="SAM" id="Phobius"/>
    </source>
</evidence>
<dbReference type="PANTHER" id="PTHR45138">
    <property type="entry name" value="REGULATORY COMPONENTS OF SENSORY TRANSDUCTION SYSTEM"/>
    <property type="match status" value="1"/>
</dbReference>
<dbReference type="CDD" id="cd01949">
    <property type="entry name" value="GGDEF"/>
    <property type="match status" value="1"/>
</dbReference>
<proteinExistence type="predicted"/>
<dbReference type="GO" id="GO:0043709">
    <property type="term" value="P:cell adhesion involved in single-species biofilm formation"/>
    <property type="evidence" value="ECO:0007669"/>
    <property type="project" value="TreeGrafter"/>
</dbReference>
<accession>A0A3B0SPZ0</accession>